<dbReference type="AlphaFoldDB" id="A0A432M100"/>
<dbReference type="RefSeq" id="WP_126686606.1">
    <property type="nucleotide sequence ID" value="NZ_RYYV01000022.1"/>
</dbReference>
<comment type="caution">
    <text evidence="1">The sequence shown here is derived from an EMBL/GenBank/DDBJ whole genome shotgun (WGS) entry which is preliminary data.</text>
</comment>
<evidence type="ECO:0000313" key="1">
    <source>
        <dbReference type="EMBL" id="RUL70519.1"/>
    </source>
</evidence>
<reference evidence="1 2" key="1">
    <citation type="submission" date="2018-12" db="EMBL/GenBank/DDBJ databases">
        <title>Dyella dinghuensis sp. nov. DHOA06 and Dyella choica sp. nov. 4M-K27, isolated from forest soil.</title>
        <authorList>
            <person name="Qiu L.-H."/>
            <person name="Gao Z.-H."/>
        </authorList>
    </citation>
    <scope>NUCLEOTIDE SEQUENCE [LARGE SCALE GENOMIC DNA]</scope>
    <source>
        <strain evidence="1 2">4M-K27</strain>
    </source>
</reference>
<evidence type="ECO:0000313" key="2">
    <source>
        <dbReference type="Proteomes" id="UP000274358"/>
    </source>
</evidence>
<gene>
    <name evidence="1" type="ORF">EKH80_20180</name>
</gene>
<keyword evidence="2" id="KW-1185">Reference proteome</keyword>
<protein>
    <recommendedName>
        <fullName evidence="3">Acyl carrier protein</fullName>
    </recommendedName>
</protein>
<dbReference type="InterPro" id="IPR036736">
    <property type="entry name" value="ACP-like_sf"/>
</dbReference>
<dbReference type="Proteomes" id="UP000274358">
    <property type="component" value="Unassembled WGS sequence"/>
</dbReference>
<dbReference type="SUPFAM" id="SSF47336">
    <property type="entry name" value="ACP-like"/>
    <property type="match status" value="1"/>
</dbReference>
<dbReference type="EMBL" id="RYYV01000022">
    <property type="protein sequence ID" value="RUL70519.1"/>
    <property type="molecule type" value="Genomic_DNA"/>
</dbReference>
<organism evidence="1 2">
    <name type="scientific">Dyella choica</name>
    <dbReference type="NCBI Taxonomy" id="1927959"/>
    <lineage>
        <taxon>Bacteria</taxon>
        <taxon>Pseudomonadati</taxon>
        <taxon>Pseudomonadota</taxon>
        <taxon>Gammaproteobacteria</taxon>
        <taxon>Lysobacterales</taxon>
        <taxon>Rhodanobacteraceae</taxon>
        <taxon>Dyella</taxon>
    </lineage>
</organism>
<accession>A0A432M100</accession>
<proteinExistence type="predicted"/>
<evidence type="ECO:0008006" key="3">
    <source>
        <dbReference type="Google" id="ProtNLM"/>
    </source>
</evidence>
<sequence length="91" mass="10172">MSEHKAELERILSNFWDGNEIPTNDAPTSTDQLGAALDSITAVAVLLEVDTLFKRKIPVEAVIQRGGYKDKEEFVTKLRDQILKVVEESKA</sequence>
<dbReference type="OrthoDB" id="6932204at2"/>
<name>A0A432M100_9GAMM</name>